<dbReference type="Proteomes" id="UP000236454">
    <property type="component" value="Unassembled WGS sequence"/>
</dbReference>
<dbReference type="Gene3D" id="2.60.120.10">
    <property type="entry name" value="Jelly Rolls"/>
    <property type="match status" value="1"/>
</dbReference>
<dbReference type="InterPro" id="IPR018060">
    <property type="entry name" value="HTH_AraC"/>
</dbReference>
<dbReference type="PRINTS" id="PR00032">
    <property type="entry name" value="HTHARAC"/>
</dbReference>
<dbReference type="STRING" id="477690.SAMN05216474_0150"/>
<evidence type="ECO:0000259" key="4">
    <source>
        <dbReference type="PROSITE" id="PS01124"/>
    </source>
</evidence>
<dbReference type="Pfam" id="PF12833">
    <property type="entry name" value="HTH_18"/>
    <property type="match status" value="1"/>
</dbReference>
<dbReference type="SUPFAM" id="SSF46689">
    <property type="entry name" value="Homeodomain-like"/>
    <property type="match status" value="1"/>
</dbReference>
<dbReference type="GO" id="GO:0043565">
    <property type="term" value="F:sequence-specific DNA binding"/>
    <property type="evidence" value="ECO:0007669"/>
    <property type="project" value="InterPro"/>
</dbReference>
<dbReference type="EMBL" id="FPAS01000001">
    <property type="protein sequence ID" value="SFT36849.1"/>
    <property type="molecule type" value="Genomic_DNA"/>
</dbReference>
<protein>
    <submittedName>
        <fullName evidence="5">AraC-type DNA-binding protein</fullName>
    </submittedName>
</protein>
<dbReference type="InterPro" id="IPR003313">
    <property type="entry name" value="AraC-bd"/>
</dbReference>
<feature type="domain" description="HTH araC/xylS-type" evidence="4">
    <location>
        <begin position="188"/>
        <end position="286"/>
    </location>
</feature>
<dbReference type="InterPro" id="IPR020449">
    <property type="entry name" value="Tscrpt_reg_AraC-type_HTH"/>
</dbReference>
<name>A0A1I6XEX9_9FLAO</name>
<evidence type="ECO:0000256" key="1">
    <source>
        <dbReference type="ARBA" id="ARBA00023015"/>
    </source>
</evidence>
<dbReference type="PROSITE" id="PS01124">
    <property type="entry name" value="HTH_ARAC_FAMILY_2"/>
    <property type="match status" value="1"/>
</dbReference>
<dbReference type="PROSITE" id="PS00041">
    <property type="entry name" value="HTH_ARAC_FAMILY_1"/>
    <property type="match status" value="1"/>
</dbReference>
<dbReference type="SUPFAM" id="SSF51215">
    <property type="entry name" value="Regulatory protein AraC"/>
    <property type="match status" value="1"/>
</dbReference>
<dbReference type="GO" id="GO:0003700">
    <property type="term" value="F:DNA-binding transcription factor activity"/>
    <property type="evidence" value="ECO:0007669"/>
    <property type="project" value="InterPro"/>
</dbReference>
<sequence>MIKTYKHIEDNREDIYFKVVRMSELVDRNKGEKEDPHRHDYYTVLVVNKAKGVHKIDFEAYELSENQIYCVSPGQVHQVIEEESSEGFVLLFSNDFLVQNHIPLRFIEDLNLFRNFGETPPVTLDTLNMMRVNSLCELLIDYQNRSMKFHSEAQSSFLKLILIECNNACELPTHQHTQGIEVGNTLLKNFKKLINQHYKEIHTVNTYAEKMNITADHLNRTIKHLTGKTAKDHLDGRITLAAKRLLYFSTLSLKEIAFELGFNEPAHFSSYFKKIAGQSPSNYRKSMQEK</sequence>
<dbReference type="RefSeq" id="WP_090245214.1">
    <property type="nucleotide sequence ID" value="NZ_FPAS01000001.1"/>
</dbReference>
<keyword evidence="1" id="KW-0805">Transcription regulation</keyword>
<dbReference type="InterPro" id="IPR014710">
    <property type="entry name" value="RmlC-like_jellyroll"/>
</dbReference>
<dbReference type="Pfam" id="PF02311">
    <property type="entry name" value="AraC_binding"/>
    <property type="match status" value="1"/>
</dbReference>
<dbReference type="PANTHER" id="PTHR43280:SF32">
    <property type="entry name" value="TRANSCRIPTIONAL REGULATORY PROTEIN"/>
    <property type="match status" value="1"/>
</dbReference>
<dbReference type="InterPro" id="IPR037923">
    <property type="entry name" value="HTH-like"/>
</dbReference>
<evidence type="ECO:0000256" key="2">
    <source>
        <dbReference type="ARBA" id="ARBA00023125"/>
    </source>
</evidence>
<dbReference type="AlphaFoldDB" id="A0A1I6XEX9"/>
<dbReference type="PANTHER" id="PTHR43280">
    <property type="entry name" value="ARAC-FAMILY TRANSCRIPTIONAL REGULATOR"/>
    <property type="match status" value="1"/>
</dbReference>
<keyword evidence="6" id="KW-1185">Reference proteome</keyword>
<evidence type="ECO:0000313" key="6">
    <source>
        <dbReference type="Proteomes" id="UP000236454"/>
    </source>
</evidence>
<evidence type="ECO:0000313" key="5">
    <source>
        <dbReference type="EMBL" id="SFT36849.1"/>
    </source>
</evidence>
<organism evidence="5 6">
    <name type="scientific">Lishizhenia tianjinensis</name>
    <dbReference type="NCBI Taxonomy" id="477690"/>
    <lineage>
        <taxon>Bacteria</taxon>
        <taxon>Pseudomonadati</taxon>
        <taxon>Bacteroidota</taxon>
        <taxon>Flavobacteriia</taxon>
        <taxon>Flavobacteriales</taxon>
        <taxon>Crocinitomicaceae</taxon>
        <taxon>Lishizhenia</taxon>
    </lineage>
</organism>
<accession>A0A1I6XEX9</accession>
<dbReference type="SMART" id="SM00342">
    <property type="entry name" value="HTH_ARAC"/>
    <property type="match status" value="1"/>
</dbReference>
<proteinExistence type="predicted"/>
<reference evidence="5 6" key="1">
    <citation type="submission" date="2016-10" db="EMBL/GenBank/DDBJ databases">
        <authorList>
            <person name="de Groot N.N."/>
        </authorList>
    </citation>
    <scope>NUCLEOTIDE SEQUENCE [LARGE SCALE GENOMIC DNA]</scope>
    <source>
        <strain evidence="5 6">CGMCC 1.7005</strain>
    </source>
</reference>
<evidence type="ECO:0000256" key="3">
    <source>
        <dbReference type="ARBA" id="ARBA00023163"/>
    </source>
</evidence>
<dbReference type="OrthoDB" id="1096411at2"/>
<keyword evidence="3" id="KW-0804">Transcription</keyword>
<dbReference type="Gene3D" id="1.10.10.60">
    <property type="entry name" value="Homeodomain-like"/>
    <property type="match status" value="2"/>
</dbReference>
<keyword evidence="2 5" id="KW-0238">DNA-binding</keyword>
<dbReference type="InterPro" id="IPR009057">
    <property type="entry name" value="Homeodomain-like_sf"/>
</dbReference>
<gene>
    <name evidence="5" type="ORF">SAMN05216474_0150</name>
</gene>
<dbReference type="InterPro" id="IPR018062">
    <property type="entry name" value="HTH_AraC-typ_CS"/>
</dbReference>